<keyword evidence="1" id="KW-1133">Transmembrane helix</keyword>
<accession>A0AAV4MQF4</accession>
<dbReference type="AlphaFoldDB" id="A0AAV4MQF4"/>
<evidence type="ECO:0000313" key="2">
    <source>
        <dbReference type="EMBL" id="GIX74149.1"/>
    </source>
</evidence>
<name>A0AAV4MQF4_CAEEX</name>
<organism evidence="2 3">
    <name type="scientific">Caerostris extrusa</name>
    <name type="common">Bark spider</name>
    <name type="synonym">Caerostris bankana</name>
    <dbReference type="NCBI Taxonomy" id="172846"/>
    <lineage>
        <taxon>Eukaryota</taxon>
        <taxon>Metazoa</taxon>
        <taxon>Ecdysozoa</taxon>
        <taxon>Arthropoda</taxon>
        <taxon>Chelicerata</taxon>
        <taxon>Arachnida</taxon>
        <taxon>Araneae</taxon>
        <taxon>Araneomorphae</taxon>
        <taxon>Entelegynae</taxon>
        <taxon>Araneoidea</taxon>
        <taxon>Araneidae</taxon>
        <taxon>Caerostris</taxon>
    </lineage>
</organism>
<keyword evidence="1" id="KW-0812">Transmembrane</keyword>
<keyword evidence="1" id="KW-0472">Membrane</keyword>
<feature type="transmembrane region" description="Helical" evidence="1">
    <location>
        <begin position="81"/>
        <end position="100"/>
    </location>
</feature>
<protein>
    <submittedName>
        <fullName evidence="2">Uncharacterized protein</fullName>
    </submittedName>
</protein>
<dbReference type="EMBL" id="BPLR01002477">
    <property type="protein sequence ID" value="GIX74149.1"/>
    <property type="molecule type" value="Genomic_DNA"/>
</dbReference>
<reference evidence="2 3" key="1">
    <citation type="submission" date="2021-06" db="EMBL/GenBank/DDBJ databases">
        <title>Caerostris extrusa draft genome.</title>
        <authorList>
            <person name="Kono N."/>
            <person name="Arakawa K."/>
        </authorList>
    </citation>
    <scope>NUCLEOTIDE SEQUENCE [LARGE SCALE GENOMIC DNA]</scope>
</reference>
<comment type="caution">
    <text evidence="2">The sequence shown here is derived from an EMBL/GenBank/DDBJ whole genome shotgun (WGS) entry which is preliminary data.</text>
</comment>
<evidence type="ECO:0000256" key="1">
    <source>
        <dbReference type="SAM" id="Phobius"/>
    </source>
</evidence>
<keyword evidence="3" id="KW-1185">Reference proteome</keyword>
<gene>
    <name evidence="2" type="ORF">CEXT_617911</name>
</gene>
<sequence>MGHVCARDSIHHRLAFPSRGSIILSEGWAVNLLGRRRSSNTIIRSTSGQNLNGRDGLKFVFDSLRFVLLEITIEIVPRSKCGIFFFMFFVSGFAFPWELLDRFDGQLRDLMLKP</sequence>
<proteinExistence type="predicted"/>
<dbReference type="Proteomes" id="UP001054945">
    <property type="component" value="Unassembled WGS sequence"/>
</dbReference>
<evidence type="ECO:0000313" key="3">
    <source>
        <dbReference type="Proteomes" id="UP001054945"/>
    </source>
</evidence>